<proteinExistence type="predicted"/>
<feature type="region of interest" description="Disordered" evidence="1">
    <location>
        <begin position="1"/>
        <end position="59"/>
    </location>
</feature>
<evidence type="ECO:0000313" key="2">
    <source>
        <dbReference type="EMBL" id="CCI48777.1"/>
    </source>
</evidence>
<dbReference type="InParanoid" id="A0A024GPG2"/>
<feature type="compositionally biased region" description="Polar residues" evidence="1">
    <location>
        <begin position="45"/>
        <end position="57"/>
    </location>
</feature>
<keyword evidence="3" id="KW-1185">Reference proteome</keyword>
<dbReference type="Proteomes" id="UP000053237">
    <property type="component" value="Unassembled WGS sequence"/>
</dbReference>
<dbReference type="AlphaFoldDB" id="A0A024GPG2"/>
<gene>
    <name evidence="2" type="ORF">BN9_099760</name>
</gene>
<evidence type="ECO:0000256" key="1">
    <source>
        <dbReference type="SAM" id="MobiDB-lite"/>
    </source>
</evidence>
<comment type="caution">
    <text evidence="2">The sequence shown here is derived from an EMBL/GenBank/DDBJ whole genome shotgun (WGS) entry which is preliminary data.</text>
</comment>
<dbReference type="OrthoDB" id="147158at2759"/>
<feature type="compositionally biased region" description="Basic and acidic residues" evidence="1">
    <location>
        <begin position="15"/>
        <end position="27"/>
    </location>
</feature>
<organism evidence="2 3">
    <name type="scientific">Albugo candida</name>
    <dbReference type="NCBI Taxonomy" id="65357"/>
    <lineage>
        <taxon>Eukaryota</taxon>
        <taxon>Sar</taxon>
        <taxon>Stramenopiles</taxon>
        <taxon>Oomycota</taxon>
        <taxon>Peronosporomycetes</taxon>
        <taxon>Albuginales</taxon>
        <taxon>Albuginaceae</taxon>
        <taxon>Albugo</taxon>
    </lineage>
</organism>
<name>A0A024GPG2_9STRA</name>
<protein>
    <submittedName>
        <fullName evidence="2">Uncharacterized protein</fullName>
    </submittedName>
</protein>
<reference evidence="2 3" key="1">
    <citation type="submission" date="2012-05" db="EMBL/GenBank/DDBJ databases">
        <title>Recombination and specialization in a pathogen metapopulation.</title>
        <authorList>
            <person name="Gardiner A."/>
            <person name="Kemen E."/>
            <person name="Schultz-Larsen T."/>
            <person name="MacLean D."/>
            <person name="Van Oosterhout C."/>
            <person name="Jones J.D.G."/>
        </authorList>
    </citation>
    <scope>NUCLEOTIDE SEQUENCE [LARGE SCALE GENOMIC DNA]</scope>
    <source>
        <strain evidence="2 3">Ac Nc2</strain>
    </source>
</reference>
<accession>A0A024GPG2</accession>
<sequence length="146" mass="17052">MGAHEPAIYALRRVSSRESKHSRERVQNTKRTSGHSKYRIEKSPPKNQSRTVSPEVQEQQKKIVRQIDQLKQLLVEKHPEKKTRFSISHLRHVGIPPVTIPEQLNNRRAIRTLVAGKKIPLTKQMWENQKKAARRLDVISEQYCYG</sequence>
<evidence type="ECO:0000313" key="3">
    <source>
        <dbReference type="Proteomes" id="UP000053237"/>
    </source>
</evidence>
<dbReference type="EMBL" id="CAIX01000247">
    <property type="protein sequence ID" value="CCI48777.1"/>
    <property type="molecule type" value="Genomic_DNA"/>
</dbReference>